<keyword evidence="1" id="KW-0732">Signal</keyword>
<evidence type="ECO:0000313" key="4">
    <source>
        <dbReference type="Proteomes" id="UP000000366"/>
    </source>
</evidence>
<dbReference type="PANTHER" id="PTHR34406:SF2">
    <property type="entry name" value="PERIPLASMIC PROTEIN"/>
    <property type="match status" value="1"/>
</dbReference>
<dbReference type="KEGG" id="mpt:Mpe_A3509"/>
<dbReference type="SMART" id="SM00867">
    <property type="entry name" value="YceI"/>
    <property type="match status" value="1"/>
</dbReference>
<dbReference type="RefSeq" id="WP_011831082.1">
    <property type="nucleotide sequence ID" value="NC_008825.1"/>
</dbReference>
<keyword evidence="4" id="KW-1185">Reference proteome</keyword>
<evidence type="ECO:0000259" key="2">
    <source>
        <dbReference type="SMART" id="SM00867"/>
    </source>
</evidence>
<dbReference type="Pfam" id="PF04264">
    <property type="entry name" value="YceI"/>
    <property type="match status" value="1"/>
</dbReference>
<accession>A2SLM3</accession>
<evidence type="ECO:0000313" key="3">
    <source>
        <dbReference type="EMBL" id="ABM96462.1"/>
    </source>
</evidence>
<dbReference type="Proteomes" id="UP000000366">
    <property type="component" value="Chromosome"/>
</dbReference>
<proteinExistence type="predicted"/>
<gene>
    <name evidence="3" type="ordered locus">Mpe_A3509</name>
</gene>
<dbReference type="InterPro" id="IPR007372">
    <property type="entry name" value="Lipid/polyisoprenoid-bd_YceI"/>
</dbReference>
<dbReference type="eggNOG" id="COG2353">
    <property type="taxonomic scope" value="Bacteria"/>
</dbReference>
<protein>
    <recommendedName>
        <fullName evidence="2">Lipid/polyisoprenoid-binding YceI-like domain-containing protein</fullName>
    </recommendedName>
</protein>
<dbReference type="AlphaFoldDB" id="A2SLM3"/>
<dbReference type="EMBL" id="CP000555">
    <property type="protein sequence ID" value="ABM96462.1"/>
    <property type="molecule type" value="Genomic_DNA"/>
</dbReference>
<sequence>MRALPAASLALALSSLALAATPAAAEPARYTLDPAHSWVQFELSHFGTSTIRGRLGPAEGSVSLDPGAGRGEIGVTIPMASVSTGLAAFDKHLRDAELLSTTEHPTAWFVSRDLRFDAGRLAELRGELTLRGVSRGLTLTATRYACHRHPVLQREVCGGDFEGRIRRSDFGIDYGLPFVRDEVTLRVQVEGVRSDPAP</sequence>
<organism evidence="3 4">
    <name type="scientific">Methylibium petroleiphilum (strain ATCC BAA-1232 / LMG 22953 / PM1)</name>
    <dbReference type="NCBI Taxonomy" id="420662"/>
    <lineage>
        <taxon>Bacteria</taxon>
        <taxon>Pseudomonadati</taxon>
        <taxon>Pseudomonadota</taxon>
        <taxon>Betaproteobacteria</taxon>
        <taxon>Burkholderiales</taxon>
        <taxon>Sphaerotilaceae</taxon>
        <taxon>Methylibium</taxon>
    </lineage>
</organism>
<dbReference type="STRING" id="420662.Mpe_A3509"/>
<feature type="domain" description="Lipid/polyisoprenoid-binding YceI-like" evidence="2">
    <location>
        <begin position="29"/>
        <end position="192"/>
    </location>
</feature>
<feature type="chain" id="PRO_5002646401" description="Lipid/polyisoprenoid-binding YceI-like domain-containing protein" evidence="1">
    <location>
        <begin position="20"/>
        <end position="198"/>
    </location>
</feature>
<dbReference type="SUPFAM" id="SSF101874">
    <property type="entry name" value="YceI-like"/>
    <property type="match status" value="1"/>
</dbReference>
<dbReference type="PANTHER" id="PTHR34406">
    <property type="entry name" value="PROTEIN YCEI"/>
    <property type="match status" value="1"/>
</dbReference>
<name>A2SLM3_METPP</name>
<reference evidence="3 4" key="1">
    <citation type="journal article" date="2007" name="J. Bacteriol.">
        <title>Whole-genome analysis of the methyl tert-butyl ether-degrading beta-proteobacterium Methylibium petroleiphilum PM1.</title>
        <authorList>
            <person name="Kane S.R."/>
            <person name="Chakicherla A.Y."/>
            <person name="Chain P.S.G."/>
            <person name="Schmidt R."/>
            <person name="Shin M.W."/>
            <person name="Legler T.C."/>
            <person name="Scow K.M."/>
            <person name="Larimer F.W."/>
            <person name="Lucas S.M."/>
            <person name="Richardson P.M."/>
            <person name="Hristova K.R."/>
        </authorList>
    </citation>
    <scope>NUCLEOTIDE SEQUENCE [LARGE SCALE GENOMIC DNA]</scope>
    <source>
        <strain evidence="4">ATCC BAA-1232 / LMG 22953 / PM1</strain>
    </source>
</reference>
<evidence type="ECO:0000256" key="1">
    <source>
        <dbReference type="SAM" id="SignalP"/>
    </source>
</evidence>
<dbReference type="HOGENOM" id="CLU_071003_1_2_4"/>
<dbReference type="Gene3D" id="2.40.128.110">
    <property type="entry name" value="Lipid/polyisoprenoid-binding, YceI-like"/>
    <property type="match status" value="1"/>
</dbReference>
<dbReference type="InterPro" id="IPR036761">
    <property type="entry name" value="TTHA0802/YceI-like_sf"/>
</dbReference>
<feature type="signal peptide" evidence="1">
    <location>
        <begin position="1"/>
        <end position="19"/>
    </location>
</feature>